<dbReference type="PANTHER" id="PTHR43289">
    <property type="entry name" value="MITOGEN-ACTIVATED PROTEIN KINASE KINASE KINASE 20-RELATED"/>
    <property type="match status" value="1"/>
</dbReference>
<protein>
    <submittedName>
        <fullName evidence="8">Serine/threonine protein kinase</fullName>
    </submittedName>
</protein>
<dbReference type="InterPro" id="IPR000719">
    <property type="entry name" value="Prot_kinase_dom"/>
</dbReference>
<evidence type="ECO:0000256" key="2">
    <source>
        <dbReference type="ARBA" id="ARBA00022741"/>
    </source>
</evidence>
<keyword evidence="4 5" id="KW-0067">ATP-binding</keyword>
<keyword evidence="8" id="KW-0723">Serine/threonine-protein kinase</keyword>
<evidence type="ECO:0000259" key="7">
    <source>
        <dbReference type="PROSITE" id="PS50011"/>
    </source>
</evidence>
<dbReference type="Gene3D" id="3.30.200.20">
    <property type="entry name" value="Phosphorylase Kinase, domain 1"/>
    <property type="match status" value="1"/>
</dbReference>
<proteinExistence type="predicted"/>
<dbReference type="PROSITE" id="PS00107">
    <property type="entry name" value="PROTEIN_KINASE_ATP"/>
    <property type="match status" value="1"/>
</dbReference>
<name>A0A1I2GWG4_9BACT</name>
<organism evidence="8 9">
    <name type="scientific">Nannocystis exedens</name>
    <dbReference type="NCBI Taxonomy" id="54"/>
    <lineage>
        <taxon>Bacteria</taxon>
        <taxon>Pseudomonadati</taxon>
        <taxon>Myxococcota</taxon>
        <taxon>Polyangia</taxon>
        <taxon>Nannocystales</taxon>
        <taxon>Nannocystaceae</taxon>
        <taxon>Nannocystis</taxon>
    </lineage>
</organism>
<accession>A0A1I2GWG4</accession>
<keyword evidence="1" id="KW-0808">Transferase</keyword>
<dbReference type="AlphaFoldDB" id="A0A1I2GWG4"/>
<evidence type="ECO:0000256" key="6">
    <source>
        <dbReference type="SAM" id="MobiDB-lite"/>
    </source>
</evidence>
<feature type="region of interest" description="Disordered" evidence="6">
    <location>
        <begin position="222"/>
        <end position="242"/>
    </location>
</feature>
<evidence type="ECO:0000256" key="1">
    <source>
        <dbReference type="ARBA" id="ARBA00022679"/>
    </source>
</evidence>
<dbReference type="CDD" id="cd14014">
    <property type="entry name" value="STKc_PknB_like"/>
    <property type="match status" value="1"/>
</dbReference>
<evidence type="ECO:0000256" key="4">
    <source>
        <dbReference type="ARBA" id="ARBA00022840"/>
    </source>
</evidence>
<dbReference type="GO" id="GO:0005524">
    <property type="term" value="F:ATP binding"/>
    <property type="evidence" value="ECO:0007669"/>
    <property type="project" value="UniProtKB-UniRule"/>
</dbReference>
<dbReference type="PROSITE" id="PS50011">
    <property type="entry name" value="PROTEIN_KINASE_DOM"/>
    <property type="match status" value="1"/>
</dbReference>
<dbReference type="InterPro" id="IPR011990">
    <property type="entry name" value="TPR-like_helical_dom_sf"/>
</dbReference>
<dbReference type="PANTHER" id="PTHR43289:SF6">
    <property type="entry name" value="SERINE_THREONINE-PROTEIN KINASE NEKL-3"/>
    <property type="match status" value="1"/>
</dbReference>
<evidence type="ECO:0000256" key="5">
    <source>
        <dbReference type="PROSITE-ProRule" id="PRU10141"/>
    </source>
</evidence>
<dbReference type="SUPFAM" id="SSF48452">
    <property type="entry name" value="TPR-like"/>
    <property type="match status" value="2"/>
</dbReference>
<keyword evidence="3 8" id="KW-0418">Kinase</keyword>
<dbReference type="Pfam" id="PF13424">
    <property type="entry name" value="TPR_12"/>
    <property type="match status" value="1"/>
</dbReference>
<dbReference type="GO" id="GO:0004674">
    <property type="term" value="F:protein serine/threonine kinase activity"/>
    <property type="evidence" value="ECO:0007669"/>
    <property type="project" value="UniProtKB-KW"/>
</dbReference>
<feature type="compositionally biased region" description="Basic and acidic residues" evidence="6">
    <location>
        <begin position="1"/>
        <end position="10"/>
    </location>
</feature>
<dbReference type="InterPro" id="IPR017441">
    <property type="entry name" value="Protein_kinase_ATP_BS"/>
</dbReference>
<feature type="domain" description="Protein kinase" evidence="7">
    <location>
        <begin position="72"/>
        <end position="346"/>
    </location>
</feature>
<dbReference type="SUPFAM" id="SSF56112">
    <property type="entry name" value="Protein kinase-like (PK-like)"/>
    <property type="match status" value="1"/>
</dbReference>
<dbReference type="Proteomes" id="UP000199400">
    <property type="component" value="Unassembled WGS sequence"/>
</dbReference>
<dbReference type="Gene3D" id="1.10.510.10">
    <property type="entry name" value="Transferase(Phosphotransferase) domain 1"/>
    <property type="match status" value="1"/>
</dbReference>
<evidence type="ECO:0000313" key="8">
    <source>
        <dbReference type="EMBL" id="SFF21578.1"/>
    </source>
</evidence>
<evidence type="ECO:0000256" key="3">
    <source>
        <dbReference type="ARBA" id="ARBA00022777"/>
    </source>
</evidence>
<feature type="region of interest" description="Disordered" evidence="6">
    <location>
        <begin position="1"/>
        <end position="41"/>
    </location>
</feature>
<feature type="compositionally biased region" description="Low complexity" evidence="6">
    <location>
        <begin position="11"/>
        <end position="21"/>
    </location>
</feature>
<keyword evidence="9" id="KW-1185">Reference proteome</keyword>
<dbReference type="OrthoDB" id="5484417at2"/>
<dbReference type="STRING" id="54.SAMN02745121_07561"/>
<dbReference type="EMBL" id="FOMX01000035">
    <property type="protein sequence ID" value="SFF21578.1"/>
    <property type="molecule type" value="Genomic_DNA"/>
</dbReference>
<evidence type="ECO:0000313" key="9">
    <source>
        <dbReference type="Proteomes" id="UP000199400"/>
    </source>
</evidence>
<dbReference type="Pfam" id="PF00069">
    <property type="entry name" value="Pkinase"/>
    <property type="match status" value="1"/>
</dbReference>
<dbReference type="Gene3D" id="1.25.40.10">
    <property type="entry name" value="Tetratricopeptide repeat domain"/>
    <property type="match status" value="2"/>
</dbReference>
<feature type="binding site" evidence="5">
    <location>
        <position position="101"/>
    </location>
    <ligand>
        <name>ATP</name>
        <dbReference type="ChEBI" id="CHEBI:30616"/>
    </ligand>
</feature>
<keyword evidence="2 5" id="KW-0547">Nucleotide-binding</keyword>
<gene>
    <name evidence="8" type="ORF">SAMN02745121_07561</name>
</gene>
<dbReference type="InterPro" id="IPR011009">
    <property type="entry name" value="Kinase-like_dom_sf"/>
</dbReference>
<sequence>MRRQSARYDRGGSSSGPIGSSDAASTPFSAGGPRPEAPTEGLAFSGVDDQRLFAELRSRLFARGATPRIGRYRLLHRLGAGAMGEVHLAVDDELDRPIAIKLVHAHLADPRSTARLRVEARALARLAHPNVVHVYEVGEHDGRTYLAMERIEGGNLRDWLRTGPRWEQVLAAYLDAGRGLAAAHRAGVIHRDFKPDNILRAADGRVAVVDFGLAALELGDAGRGEPTSAGAGESWSGWAPTQDRTSEIAGTPAYMPPEQFRGHADARADQFALCVSIYEGLWGCRPFTRRTLADVLHGHVDWVPAEPPRGAVAGWLWPILRRGLQVEPTRRWADVDALLAAIEAGLARGRRRRLVARSGVAALAVGLLSGTSVAWWGAAPVVDDCAAVARELDDTWGADQRAQLGERFARAGAAEDMAWLVDSEAPVVAGLDRWRARWSAARGALCRARTGGDPVVLDRLGRCLERHRGAAQAMVAALLGGEPAVLRAAPEAVLHLGDPQACEREARQGGPPEPPAALAGEVQQVREQLARAEADLHTGRTEAAWAGAVPLEARAQALGHGPLVAEVGLVLGRIAVARGRSQEGLERLEQAVDAAEAAHHDRVVASSWRHMAMVAATEAPDLAAGRRWLRRADAASARVGLDAGTAARLDAIRGDLSLLAREFDGAVEQLRAAEAALTDQGDLLYAAHAASSLGTALLERGEPAAAREAFERALGQRERAFGPRHPEVARAAYNLAQALRGSAGAGADHEALAGELLRRAVAIWAGTAEASSLDAGRAAFVLAQLELDAGRFERAVALAERAEAVFGAALEPARLEHAEVAALLATGHYFLGRPGPAIAGFRRAVAGYAAAHGADDPYTASFRVALGWALLAAGEVAEARTELEAGRAAIDGAAGAASEDSTDARLGLAAAELVAGEYARAAARLAEFAEAPAGELDRVTFALVSGLLAVRREPASRRAAATLGRARAHARAVAGGEAMLAVLLDSMGASASERALVAR</sequence>
<reference evidence="9" key="1">
    <citation type="submission" date="2016-10" db="EMBL/GenBank/DDBJ databases">
        <authorList>
            <person name="Varghese N."/>
            <person name="Submissions S."/>
        </authorList>
    </citation>
    <scope>NUCLEOTIDE SEQUENCE [LARGE SCALE GENOMIC DNA]</scope>
    <source>
        <strain evidence="9">ATCC 25963</strain>
    </source>
</reference>